<dbReference type="Proteomes" id="UP001234297">
    <property type="component" value="Chromosome 11"/>
</dbReference>
<organism evidence="1 2">
    <name type="scientific">Persea americana</name>
    <name type="common">Avocado</name>
    <dbReference type="NCBI Taxonomy" id="3435"/>
    <lineage>
        <taxon>Eukaryota</taxon>
        <taxon>Viridiplantae</taxon>
        <taxon>Streptophyta</taxon>
        <taxon>Embryophyta</taxon>
        <taxon>Tracheophyta</taxon>
        <taxon>Spermatophyta</taxon>
        <taxon>Magnoliopsida</taxon>
        <taxon>Magnoliidae</taxon>
        <taxon>Laurales</taxon>
        <taxon>Lauraceae</taxon>
        <taxon>Persea</taxon>
    </lineage>
</organism>
<gene>
    <name evidence="1" type="ORF">MRB53_034301</name>
</gene>
<accession>A0ACC2KX88</accession>
<comment type="caution">
    <text evidence="1">The sequence shown here is derived from an EMBL/GenBank/DDBJ whole genome shotgun (WGS) entry which is preliminary data.</text>
</comment>
<dbReference type="EMBL" id="CM056819">
    <property type="protein sequence ID" value="KAJ8625771.1"/>
    <property type="molecule type" value="Genomic_DNA"/>
</dbReference>
<evidence type="ECO:0000313" key="2">
    <source>
        <dbReference type="Proteomes" id="UP001234297"/>
    </source>
</evidence>
<proteinExistence type="predicted"/>
<sequence length="293" mass="32201">MDDQILSMSTVESAAELAAGTESEMIRINGTELYLMGGERIAIIRTGEFAVRVVKQSQSPLSAAFCSVGDHQWPLGKDCPVLRVGLRRFSFALPGFFYGLALPENCSEDELKRLEETLMRFSCYGSHLLHEKQEGEALKKPELSVEKSSEDMHNKAQKAIRMSAIAKLVSKALVRGAINFNYHVNIMGAKDSGDTWAFASIRAFTDVIEAVETAGRSIMNSHRDKMFLSGLKYWSFNKSGLALLLRAVAASAVIHVRSSSVGRDFGCLKSEGTELSCMSCRDSVEKPFQPCGL</sequence>
<reference evidence="1 2" key="1">
    <citation type="journal article" date="2022" name="Hortic Res">
        <title>A haplotype resolved chromosomal level avocado genome allows analysis of novel avocado genes.</title>
        <authorList>
            <person name="Nath O."/>
            <person name="Fletcher S.J."/>
            <person name="Hayward A."/>
            <person name="Shaw L.M."/>
            <person name="Masouleh A.K."/>
            <person name="Furtado A."/>
            <person name="Henry R.J."/>
            <person name="Mitter N."/>
        </authorList>
    </citation>
    <scope>NUCLEOTIDE SEQUENCE [LARGE SCALE GENOMIC DNA]</scope>
    <source>
        <strain evidence="2">cv. Hass</strain>
    </source>
</reference>
<protein>
    <submittedName>
        <fullName evidence="1">Uncharacterized protein</fullName>
    </submittedName>
</protein>
<keyword evidence="2" id="KW-1185">Reference proteome</keyword>
<evidence type="ECO:0000313" key="1">
    <source>
        <dbReference type="EMBL" id="KAJ8625771.1"/>
    </source>
</evidence>
<name>A0ACC2KX88_PERAE</name>